<feature type="domain" description="Thioredoxin" evidence="10">
    <location>
        <begin position="423"/>
        <end position="557"/>
    </location>
</feature>
<feature type="transmembrane region" description="Helical" evidence="8">
    <location>
        <begin position="350"/>
        <end position="372"/>
    </location>
</feature>
<feature type="transmembrane region" description="Helical" evidence="8">
    <location>
        <begin position="239"/>
        <end position="260"/>
    </location>
</feature>
<dbReference type="Pfam" id="PF00085">
    <property type="entry name" value="Thioredoxin"/>
    <property type="match status" value="1"/>
</dbReference>
<feature type="transmembrane region" description="Helical" evidence="8">
    <location>
        <begin position="204"/>
        <end position="227"/>
    </location>
</feature>
<feature type="transmembrane region" description="Helical" evidence="8">
    <location>
        <begin position="407"/>
        <end position="427"/>
    </location>
</feature>
<dbReference type="SUPFAM" id="SSF52833">
    <property type="entry name" value="Thioredoxin-like"/>
    <property type="match status" value="1"/>
</dbReference>
<evidence type="ECO:0000256" key="9">
    <source>
        <dbReference type="SAM" id="SignalP"/>
    </source>
</evidence>
<organism evidence="11 12">
    <name type="scientific">Campylobacter mucosalis CCUG 21559</name>
    <dbReference type="NCBI Taxonomy" id="1032067"/>
    <lineage>
        <taxon>Bacteria</taxon>
        <taxon>Pseudomonadati</taxon>
        <taxon>Campylobacterota</taxon>
        <taxon>Epsilonproteobacteria</taxon>
        <taxon>Campylobacterales</taxon>
        <taxon>Campylobacteraceae</taxon>
        <taxon>Campylobacter</taxon>
    </lineage>
</organism>
<keyword evidence="11" id="KW-0560">Oxidoreductase</keyword>
<evidence type="ECO:0000256" key="4">
    <source>
        <dbReference type="ARBA" id="ARBA00022748"/>
    </source>
</evidence>
<dbReference type="PROSITE" id="PS00194">
    <property type="entry name" value="THIOREDOXIN_1"/>
    <property type="match status" value="1"/>
</dbReference>
<comment type="subcellular location">
    <subcellularLocation>
        <location evidence="1">Cell membrane</location>
        <topology evidence="1">Multi-pass membrane protein</topology>
    </subcellularLocation>
</comment>
<keyword evidence="12" id="KW-1185">Reference proteome</keyword>
<evidence type="ECO:0000256" key="5">
    <source>
        <dbReference type="ARBA" id="ARBA00022989"/>
    </source>
</evidence>
<dbReference type="EC" id="1.8.1.8" evidence="11"/>
<evidence type="ECO:0000256" key="3">
    <source>
        <dbReference type="ARBA" id="ARBA00022692"/>
    </source>
</evidence>
<dbReference type="GO" id="GO:0017004">
    <property type="term" value="P:cytochrome complex assembly"/>
    <property type="evidence" value="ECO:0007669"/>
    <property type="project" value="UniProtKB-KW"/>
</dbReference>
<proteinExistence type="predicted"/>
<keyword evidence="7" id="KW-0676">Redox-active center</keyword>
<dbReference type="GO" id="GO:0047134">
    <property type="term" value="F:protein-disulfide reductase [NAD(P)H] activity"/>
    <property type="evidence" value="ECO:0007669"/>
    <property type="project" value="UniProtKB-EC"/>
</dbReference>
<keyword evidence="6 8" id="KW-0472">Membrane</keyword>
<evidence type="ECO:0000313" key="12">
    <source>
        <dbReference type="Proteomes" id="UP000503264"/>
    </source>
</evidence>
<dbReference type="Gene3D" id="3.40.30.10">
    <property type="entry name" value="Glutaredoxin"/>
    <property type="match status" value="1"/>
</dbReference>
<keyword evidence="9" id="KW-0732">Signal</keyword>
<feature type="transmembrane region" description="Helical" evidence="8">
    <location>
        <begin position="378"/>
        <end position="395"/>
    </location>
</feature>
<dbReference type="InterPro" id="IPR036249">
    <property type="entry name" value="Thioredoxin-like_sf"/>
</dbReference>
<keyword evidence="4" id="KW-0201">Cytochrome c-type biogenesis</keyword>
<evidence type="ECO:0000259" key="10">
    <source>
        <dbReference type="PROSITE" id="PS51352"/>
    </source>
</evidence>
<dbReference type="EMBL" id="CP012542">
    <property type="protein sequence ID" value="QCD44911.1"/>
    <property type="molecule type" value="Genomic_DNA"/>
</dbReference>
<dbReference type="InterPro" id="IPR028250">
    <property type="entry name" value="DsbDN"/>
</dbReference>
<reference evidence="11 12" key="1">
    <citation type="submission" date="2016-07" db="EMBL/GenBank/DDBJ databases">
        <title>Comparative genomics of the Campylobacter concisus group.</title>
        <authorList>
            <person name="Miller W.G."/>
            <person name="Yee E."/>
            <person name="Chapman M.H."/>
            <person name="Huynh S."/>
            <person name="Bono J.L."/>
            <person name="On S.L.W."/>
            <person name="StLeger J."/>
            <person name="Foster G."/>
            <person name="Parker C.T."/>
        </authorList>
    </citation>
    <scope>NUCLEOTIDE SEQUENCE [LARGE SCALE GENOMIC DNA]</scope>
    <source>
        <strain evidence="11 12">CCUG 21559</strain>
    </source>
</reference>
<dbReference type="GO" id="GO:0005886">
    <property type="term" value="C:plasma membrane"/>
    <property type="evidence" value="ECO:0007669"/>
    <property type="project" value="UniProtKB-SubCell"/>
</dbReference>
<dbReference type="PANTHER" id="PTHR32234">
    <property type="entry name" value="THIOL:DISULFIDE INTERCHANGE PROTEIN DSBD"/>
    <property type="match status" value="1"/>
</dbReference>
<dbReference type="RefSeq" id="WP_236844894.1">
    <property type="nucleotide sequence ID" value="NZ_CP012542.1"/>
</dbReference>
<name>A0A6G5QGY0_9BACT</name>
<keyword evidence="2" id="KW-1003">Cell membrane</keyword>
<dbReference type="Pfam" id="PF11412">
    <property type="entry name" value="DsbD_N"/>
    <property type="match status" value="1"/>
</dbReference>
<dbReference type="AlphaFoldDB" id="A0A6G5QGY0"/>
<dbReference type="NCBIfam" id="NF001419">
    <property type="entry name" value="PRK00293.1"/>
    <property type="match status" value="1"/>
</dbReference>
<dbReference type="SUPFAM" id="SSF74863">
    <property type="entry name" value="Thiol:disulfide interchange protein DsbD, N-terminal domain (DsbD-alpha)"/>
    <property type="match status" value="1"/>
</dbReference>
<dbReference type="InterPro" id="IPR003834">
    <property type="entry name" value="Cyt_c_assmbl_TM_dom"/>
</dbReference>
<feature type="transmembrane region" description="Helical" evidence="8">
    <location>
        <begin position="316"/>
        <end position="338"/>
    </location>
</feature>
<evidence type="ECO:0000256" key="8">
    <source>
        <dbReference type="SAM" id="Phobius"/>
    </source>
</evidence>
<dbReference type="Pfam" id="PF02683">
    <property type="entry name" value="DsbD_TM"/>
    <property type="match status" value="1"/>
</dbReference>
<evidence type="ECO:0000313" key="11">
    <source>
        <dbReference type="EMBL" id="QCD44911.1"/>
    </source>
</evidence>
<dbReference type="InterPro" id="IPR036929">
    <property type="entry name" value="DsbDN_sf"/>
</dbReference>
<evidence type="ECO:0000256" key="1">
    <source>
        <dbReference type="ARBA" id="ARBA00004651"/>
    </source>
</evidence>
<dbReference type="CDD" id="cd02953">
    <property type="entry name" value="DsbDgamma"/>
    <property type="match status" value="1"/>
</dbReference>
<dbReference type="GO" id="GO:0045454">
    <property type="term" value="P:cell redox homeostasis"/>
    <property type="evidence" value="ECO:0007669"/>
    <property type="project" value="TreeGrafter"/>
</dbReference>
<dbReference type="PROSITE" id="PS51352">
    <property type="entry name" value="THIOREDOXIN_2"/>
    <property type="match status" value="1"/>
</dbReference>
<dbReference type="InterPro" id="IPR035671">
    <property type="entry name" value="DsbD_gamma"/>
</dbReference>
<evidence type="ECO:0000256" key="6">
    <source>
        <dbReference type="ARBA" id="ARBA00023136"/>
    </source>
</evidence>
<feature type="transmembrane region" description="Helical" evidence="8">
    <location>
        <begin position="159"/>
        <end position="183"/>
    </location>
</feature>
<accession>A0A6G5QGY0</accession>
<feature type="signal peptide" evidence="9">
    <location>
        <begin position="1"/>
        <end position="21"/>
    </location>
</feature>
<dbReference type="InterPro" id="IPR013766">
    <property type="entry name" value="Thioredoxin_domain"/>
</dbReference>
<sequence length="557" mass="61657">MFRIILSIFAFSTFCLCSVLNTDEAFNIKLTNDESGVEFNFKFGENIYIYKDTFSVVLNQKSINELLNLPKYEAVGEYNIIMQDFHLLVPKGLIKEQLKDDKALLTLNYQGCAKNGICYRPQVKNYDITLKNDKLIVRERSDEISDDERIAKEVSDTGFWLSALTFFGYGILLSLTPCIFPMVPILSSIIVSKGGKDLGIRRGFVLSLVYVVAMSLAYALAGVIASLMGFGISGALQNAWVLGLFSLVFVLLAFSMFGFYEIKIPAVFEKFTTKDKKSDGIIGVFVMGFTSALIVSPCVAAPLAGALLYIAQSGNAFYGGVLLFIMGLGMGVPLLLIGASSGKILPRPGIWMDTIKAIFGFLLLGMAIWLSARFLGSFYELLGYGILGIIAILYFMTLKGGGVFKKLALFAIFIYSATLIFGAFNGAKDPLSPLNFTKKSDELKFIEVKNLNELNKIIKNSATPVMIDFYADWCVSCKELESITFKDLAVINLLKNFTLVRIDVTKSSDDNDAMLREFGLIDPPALLFFKDGVQLNSKRIIGFIKPEKFLEKISDIK</sequence>
<keyword evidence="3 8" id="KW-0812">Transmembrane</keyword>
<dbReference type="InterPro" id="IPR017937">
    <property type="entry name" value="Thioredoxin_CS"/>
</dbReference>
<gene>
    <name evidence="11" type="primary">dsbD</name>
    <name evidence="11" type="ORF">CMUC_1137</name>
</gene>
<protein>
    <submittedName>
        <fullName evidence="11">Thiol:disulfide interchange protein DsbD</fullName>
        <ecNumber evidence="11">1.8.1.8</ecNumber>
    </submittedName>
</protein>
<dbReference type="Proteomes" id="UP000503264">
    <property type="component" value="Chromosome"/>
</dbReference>
<keyword evidence="5 8" id="KW-1133">Transmembrane helix</keyword>
<feature type="chain" id="PRO_5026121592" evidence="9">
    <location>
        <begin position="22"/>
        <end position="557"/>
    </location>
</feature>
<feature type="transmembrane region" description="Helical" evidence="8">
    <location>
        <begin position="281"/>
        <end position="310"/>
    </location>
</feature>
<dbReference type="PANTHER" id="PTHR32234:SF0">
    <property type="entry name" value="THIOL:DISULFIDE INTERCHANGE PROTEIN DSBD"/>
    <property type="match status" value="1"/>
</dbReference>
<dbReference type="Gene3D" id="2.60.40.1250">
    <property type="entry name" value="Thiol:disulfide interchange protein DsbD, N-terminal domain"/>
    <property type="match status" value="1"/>
</dbReference>
<evidence type="ECO:0000256" key="7">
    <source>
        <dbReference type="ARBA" id="ARBA00023284"/>
    </source>
</evidence>
<evidence type="ECO:0000256" key="2">
    <source>
        <dbReference type="ARBA" id="ARBA00022475"/>
    </source>
</evidence>